<evidence type="ECO:0000313" key="1">
    <source>
        <dbReference type="EMBL" id="QJA44823.1"/>
    </source>
</evidence>
<proteinExistence type="predicted"/>
<accession>A0A6H1ZA96</accession>
<dbReference type="EMBL" id="MT144596">
    <property type="protein sequence ID" value="QJH94143.1"/>
    <property type="molecule type" value="Genomic_DNA"/>
</dbReference>
<sequence>MKLVYFGRKRPKVIKTVAPELLEVVKEEDKRKAGGVTFIASAKNSTYKFVPFQTIEVEDEVAKVLLDKAGDIFKCVDSGDSAPDPNPVVKTDGYVGDIPAEKIKDLKKVQDRQTRVEEGKSIEEIIDTEKSKKKRVKEEK</sequence>
<name>A0A6H1ZA96_9ZZZZ</name>
<dbReference type="EMBL" id="MT143981">
    <property type="protein sequence ID" value="QJA44823.1"/>
    <property type="molecule type" value="Genomic_DNA"/>
</dbReference>
<gene>
    <name evidence="1" type="ORF">TM448A00151_0022</name>
    <name evidence="2" type="ORF">TM448B00189_0036</name>
</gene>
<reference evidence="1" key="1">
    <citation type="submission" date="2020-03" db="EMBL/GenBank/DDBJ databases">
        <title>The deep terrestrial virosphere.</title>
        <authorList>
            <person name="Holmfeldt K."/>
            <person name="Nilsson E."/>
            <person name="Simone D."/>
            <person name="Lopez-Fernandez M."/>
            <person name="Wu X."/>
            <person name="de Brujin I."/>
            <person name="Lundin D."/>
            <person name="Andersson A."/>
            <person name="Bertilsson S."/>
            <person name="Dopson M."/>
        </authorList>
    </citation>
    <scope>NUCLEOTIDE SEQUENCE</scope>
    <source>
        <strain evidence="1">TM448A00151</strain>
        <strain evidence="2">TM448B00189</strain>
    </source>
</reference>
<protein>
    <submittedName>
        <fullName evidence="1">Uncharacterized protein</fullName>
    </submittedName>
</protein>
<dbReference type="AlphaFoldDB" id="A0A6H1ZA96"/>
<organism evidence="1">
    <name type="scientific">viral metagenome</name>
    <dbReference type="NCBI Taxonomy" id="1070528"/>
    <lineage>
        <taxon>unclassified sequences</taxon>
        <taxon>metagenomes</taxon>
        <taxon>organismal metagenomes</taxon>
    </lineage>
</organism>
<evidence type="ECO:0000313" key="2">
    <source>
        <dbReference type="EMBL" id="QJH94143.1"/>
    </source>
</evidence>